<dbReference type="PANTHER" id="PTHR33376">
    <property type="match status" value="1"/>
</dbReference>
<gene>
    <name evidence="5" type="ORF">J2T57_004286</name>
</gene>
<dbReference type="CDD" id="cd13603">
    <property type="entry name" value="PBP2_TRAP_Siap_TeaA_like"/>
    <property type="match status" value="1"/>
</dbReference>
<dbReference type="NCBIfam" id="NF037995">
    <property type="entry name" value="TRAP_S1"/>
    <property type="match status" value="1"/>
</dbReference>
<dbReference type="RefSeq" id="WP_253485219.1">
    <property type="nucleotide sequence ID" value="NZ_JALJXV010000013.1"/>
</dbReference>
<proteinExistence type="inferred from homology"/>
<comment type="similarity">
    <text evidence="1">Belongs to the bacterial solute-binding protein 7 family.</text>
</comment>
<sequence length="345" mass="38934">MLNWKEIMMLTMPRVRALAASAAVLALASTGVASAQTTLIFHHDLPEDSAQHQGALHFKELIEERTDGAYVVDIYPNNELGDDTEVIQQMQGGSVHMAPIPTAKLSGVEPAMQLADLPFLFPSPEVTYEFLDGEVGDRLLEMMSARGFYGVGFWESGFKQMTCNARIEEPDDFRGKDVRVMESRLLIEQFRALGANAIPIAFSETYSALQQGVADCQENPIVSIAKMRFHEVQDYMVLSDHGYLGTAFLYSQVWFETLPPEHQEIFRETALEAGAYQREVSASEQDRYLEEIRDYGSVEIYTLTDEQREAFEAAMRPVHDSFRDEIGGDLMDMAYEELERLSEQL</sequence>
<name>A0AAE3GB93_9GAMM</name>
<comment type="caution">
    <text evidence="5">The sequence shown here is derived from an EMBL/GenBank/DDBJ whole genome shotgun (WGS) entry which is preliminary data.</text>
</comment>
<feature type="signal peptide" evidence="4">
    <location>
        <begin position="1"/>
        <end position="35"/>
    </location>
</feature>
<dbReference type="EMBL" id="JALJXV010000013">
    <property type="protein sequence ID" value="MCP1677112.1"/>
    <property type="molecule type" value="Genomic_DNA"/>
</dbReference>
<accession>A0AAE3GB93</accession>
<dbReference type="Gene3D" id="3.40.190.170">
    <property type="entry name" value="Bacterial extracellular solute-binding protein, family 7"/>
    <property type="match status" value="1"/>
</dbReference>
<dbReference type="InterPro" id="IPR038404">
    <property type="entry name" value="TRAP_DctP_sf"/>
</dbReference>
<dbReference type="PIRSF" id="PIRSF006470">
    <property type="entry name" value="DctB"/>
    <property type="match status" value="1"/>
</dbReference>
<evidence type="ECO:0000256" key="1">
    <source>
        <dbReference type="ARBA" id="ARBA00009023"/>
    </source>
</evidence>
<evidence type="ECO:0000256" key="2">
    <source>
        <dbReference type="ARBA" id="ARBA00022448"/>
    </source>
</evidence>
<dbReference type="PANTHER" id="PTHR33376:SF7">
    <property type="entry name" value="C4-DICARBOXYLATE-BINDING PROTEIN DCTB"/>
    <property type="match status" value="1"/>
</dbReference>
<feature type="chain" id="PRO_5042149375" evidence="4">
    <location>
        <begin position="36"/>
        <end position="345"/>
    </location>
</feature>
<reference evidence="5" key="1">
    <citation type="submission" date="2022-03" db="EMBL/GenBank/DDBJ databases">
        <title>Genomic Encyclopedia of Type Strains, Phase III (KMG-III): the genomes of soil and plant-associated and newly described type strains.</title>
        <authorList>
            <person name="Whitman W."/>
        </authorList>
    </citation>
    <scope>NUCLEOTIDE SEQUENCE</scope>
    <source>
        <strain evidence="5">ANL 6-2</strain>
    </source>
</reference>
<evidence type="ECO:0000313" key="6">
    <source>
        <dbReference type="Proteomes" id="UP001205843"/>
    </source>
</evidence>
<protein>
    <submittedName>
        <fullName evidence="5">C4-dicarboxylate-binding protein DctP</fullName>
    </submittedName>
</protein>
<evidence type="ECO:0000313" key="5">
    <source>
        <dbReference type="EMBL" id="MCP1677112.1"/>
    </source>
</evidence>
<dbReference type="Pfam" id="PF03480">
    <property type="entry name" value="DctP"/>
    <property type="match status" value="1"/>
</dbReference>
<dbReference type="GO" id="GO:0030288">
    <property type="term" value="C:outer membrane-bounded periplasmic space"/>
    <property type="evidence" value="ECO:0007669"/>
    <property type="project" value="InterPro"/>
</dbReference>
<dbReference type="GO" id="GO:0055085">
    <property type="term" value="P:transmembrane transport"/>
    <property type="evidence" value="ECO:0007669"/>
    <property type="project" value="InterPro"/>
</dbReference>
<keyword evidence="3 4" id="KW-0732">Signal</keyword>
<dbReference type="InterPro" id="IPR004682">
    <property type="entry name" value="TRAP_DctP"/>
</dbReference>
<dbReference type="InterPro" id="IPR018389">
    <property type="entry name" value="DctP_fam"/>
</dbReference>
<dbReference type="Proteomes" id="UP001205843">
    <property type="component" value="Unassembled WGS sequence"/>
</dbReference>
<dbReference type="AlphaFoldDB" id="A0AAE3GB93"/>
<organism evidence="5 6">
    <name type="scientific">Natronocella acetinitrilica</name>
    <dbReference type="NCBI Taxonomy" id="414046"/>
    <lineage>
        <taxon>Bacteria</taxon>
        <taxon>Pseudomonadati</taxon>
        <taxon>Pseudomonadota</taxon>
        <taxon>Gammaproteobacteria</taxon>
        <taxon>Chromatiales</taxon>
        <taxon>Ectothiorhodospiraceae</taxon>
        <taxon>Natronocella</taxon>
    </lineage>
</organism>
<keyword evidence="6" id="KW-1185">Reference proteome</keyword>
<evidence type="ECO:0000256" key="4">
    <source>
        <dbReference type="SAM" id="SignalP"/>
    </source>
</evidence>
<keyword evidence="2" id="KW-0813">Transport</keyword>
<evidence type="ECO:0000256" key="3">
    <source>
        <dbReference type="ARBA" id="ARBA00022729"/>
    </source>
</evidence>
<dbReference type="NCBIfam" id="TIGR00787">
    <property type="entry name" value="dctP"/>
    <property type="match status" value="1"/>
</dbReference>